<dbReference type="OrthoDB" id="9805918at2"/>
<feature type="binding site" evidence="8">
    <location>
        <begin position="119"/>
        <end position="122"/>
    </location>
    <ligand>
        <name>GTP</name>
        <dbReference type="ChEBI" id="CHEBI:37565"/>
        <label>1</label>
    </ligand>
</feature>
<feature type="binding site" evidence="8">
    <location>
        <begin position="9"/>
        <end position="16"/>
    </location>
    <ligand>
        <name>GTP</name>
        <dbReference type="ChEBI" id="CHEBI:37565"/>
        <label>1</label>
    </ligand>
</feature>
<evidence type="ECO:0000256" key="9">
    <source>
        <dbReference type="PROSITE-ProRule" id="PRU01049"/>
    </source>
</evidence>
<evidence type="ECO:0000259" key="11">
    <source>
        <dbReference type="PROSITE" id="PS51712"/>
    </source>
</evidence>
<feature type="domain" description="EngA-type G" evidence="11">
    <location>
        <begin position="176"/>
        <end position="356"/>
    </location>
</feature>
<comment type="function">
    <text evidence="8 10">GTPase that plays an essential role in the late steps of ribosome biogenesis.</text>
</comment>
<feature type="binding site" evidence="8">
    <location>
        <begin position="56"/>
        <end position="60"/>
    </location>
    <ligand>
        <name>GTP</name>
        <dbReference type="ChEBI" id="CHEBI:37565"/>
        <label>1</label>
    </ligand>
</feature>
<feature type="domain" description="EngA-type G" evidence="11">
    <location>
        <begin position="3"/>
        <end position="167"/>
    </location>
</feature>
<dbReference type="PANTHER" id="PTHR43834">
    <property type="entry name" value="GTPASE DER"/>
    <property type="match status" value="1"/>
</dbReference>
<dbReference type="NCBIfam" id="TIGR00231">
    <property type="entry name" value="small_GTP"/>
    <property type="match status" value="2"/>
</dbReference>
<evidence type="ECO:0000256" key="6">
    <source>
        <dbReference type="ARBA" id="ARBA00023134"/>
    </source>
</evidence>
<dbReference type="InterPro" id="IPR015946">
    <property type="entry name" value="KH_dom-like_a/b"/>
</dbReference>
<dbReference type="FunFam" id="3.30.300.20:FF:000004">
    <property type="entry name" value="GTPase Der"/>
    <property type="match status" value="1"/>
</dbReference>
<dbReference type="PIRSF" id="PIRSF006485">
    <property type="entry name" value="GTP-binding_EngA"/>
    <property type="match status" value="1"/>
</dbReference>
<keyword evidence="4 10" id="KW-0677">Repeat</keyword>
<evidence type="ECO:0000313" key="12">
    <source>
        <dbReference type="EMBL" id="RVU25058.1"/>
    </source>
</evidence>
<dbReference type="EMBL" id="SACY01000003">
    <property type="protein sequence ID" value="RVU25058.1"/>
    <property type="molecule type" value="Genomic_DNA"/>
</dbReference>
<evidence type="ECO:0000256" key="7">
    <source>
        <dbReference type="ARBA" id="ARBA00032345"/>
    </source>
</evidence>
<dbReference type="InterPro" id="IPR016484">
    <property type="entry name" value="GTPase_Der"/>
</dbReference>
<dbReference type="Pfam" id="PF01926">
    <property type="entry name" value="MMR_HSR1"/>
    <property type="match status" value="2"/>
</dbReference>
<dbReference type="Gene3D" id="3.40.50.300">
    <property type="entry name" value="P-loop containing nucleotide triphosphate hydrolases"/>
    <property type="match status" value="2"/>
</dbReference>
<dbReference type="NCBIfam" id="TIGR03594">
    <property type="entry name" value="GTPase_EngA"/>
    <property type="match status" value="1"/>
</dbReference>
<evidence type="ECO:0000256" key="5">
    <source>
        <dbReference type="ARBA" id="ARBA00022741"/>
    </source>
</evidence>
<dbReference type="PRINTS" id="PR00326">
    <property type="entry name" value="GTP1OBG"/>
</dbReference>
<evidence type="ECO:0000256" key="2">
    <source>
        <dbReference type="ARBA" id="ARBA00020953"/>
    </source>
</evidence>
<feature type="binding site" evidence="8">
    <location>
        <begin position="299"/>
        <end position="302"/>
    </location>
    <ligand>
        <name>GTP</name>
        <dbReference type="ChEBI" id="CHEBI:37565"/>
        <label>2</label>
    </ligand>
</feature>
<dbReference type="AlphaFoldDB" id="A0A437PS11"/>
<protein>
    <recommendedName>
        <fullName evidence="2 8">GTPase Der</fullName>
    </recommendedName>
    <alternativeName>
        <fullName evidence="7 8">GTP-binding protein EngA</fullName>
    </alternativeName>
</protein>
<keyword evidence="3 8" id="KW-0690">Ribosome biogenesis</keyword>
<dbReference type="InterPro" id="IPR005225">
    <property type="entry name" value="Small_GTP-bd"/>
</dbReference>
<dbReference type="PANTHER" id="PTHR43834:SF6">
    <property type="entry name" value="GTPASE DER"/>
    <property type="match status" value="1"/>
</dbReference>
<evidence type="ECO:0000256" key="10">
    <source>
        <dbReference type="RuleBase" id="RU004481"/>
    </source>
</evidence>
<gene>
    <name evidence="8" type="primary">der</name>
    <name evidence="12" type="ORF">EOJ36_08620</name>
</gene>
<accession>A0A437PS11</accession>
<dbReference type="SUPFAM" id="SSF52540">
    <property type="entry name" value="P-loop containing nucleoside triphosphate hydrolases"/>
    <property type="match status" value="2"/>
</dbReference>
<dbReference type="GO" id="GO:0042254">
    <property type="term" value="P:ribosome biogenesis"/>
    <property type="evidence" value="ECO:0007669"/>
    <property type="project" value="UniProtKB-KW"/>
</dbReference>
<dbReference type="PROSITE" id="PS51712">
    <property type="entry name" value="G_ENGA"/>
    <property type="match status" value="2"/>
</dbReference>
<dbReference type="FunFam" id="3.40.50.300:FF:000953">
    <property type="entry name" value="GTPase Der"/>
    <property type="match status" value="1"/>
</dbReference>
<keyword evidence="5 8" id="KW-0547">Nucleotide-binding</keyword>
<dbReference type="InterPro" id="IPR006073">
    <property type="entry name" value="GTP-bd"/>
</dbReference>
<evidence type="ECO:0000256" key="3">
    <source>
        <dbReference type="ARBA" id="ARBA00022517"/>
    </source>
</evidence>
<dbReference type="CDD" id="cd01895">
    <property type="entry name" value="EngA2"/>
    <property type="match status" value="1"/>
</dbReference>
<keyword evidence="6 8" id="KW-0342">GTP-binding</keyword>
<dbReference type="Proteomes" id="UP000282832">
    <property type="component" value="Unassembled WGS sequence"/>
</dbReference>
<dbReference type="GO" id="GO:0043022">
    <property type="term" value="F:ribosome binding"/>
    <property type="evidence" value="ECO:0007669"/>
    <property type="project" value="TreeGrafter"/>
</dbReference>
<dbReference type="FunFam" id="3.40.50.300:FF:000040">
    <property type="entry name" value="GTPase Der"/>
    <property type="match status" value="1"/>
</dbReference>
<comment type="caution">
    <text evidence="12">The sequence shown here is derived from an EMBL/GenBank/DDBJ whole genome shotgun (WGS) entry which is preliminary data.</text>
</comment>
<dbReference type="GO" id="GO:0005525">
    <property type="term" value="F:GTP binding"/>
    <property type="evidence" value="ECO:0007669"/>
    <property type="project" value="UniProtKB-UniRule"/>
</dbReference>
<name>A0A437PS11_9BACT</name>
<keyword evidence="13" id="KW-1185">Reference proteome</keyword>
<comment type="similarity">
    <text evidence="1 8 9 10">Belongs to the TRAFAC class TrmE-Era-EngA-EngB-Septin-like GTPase superfamily. EngA (Der) GTPase family.</text>
</comment>
<evidence type="ECO:0000256" key="4">
    <source>
        <dbReference type="ARBA" id="ARBA00022737"/>
    </source>
</evidence>
<dbReference type="InterPro" id="IPR031166">
    <property type="entry name" value="G_ENGA"/>
</dbReference>
<evidence type="ECO:0000256" key="8">
    <source>
        <dbReference type="HAMAP-Rule" id="MF_00195"/>
    </source>
</evidence>
<dbReference type="InterPro" id="IPR003593">
    <property type="entry name" value="AAA+_ATPase"/>
</dbReference>
<dbReference type="Pfam" id="PF14714">
    <property type="entry name" value="KH_dom-like"/>
    <property type="match status" value="1"/>
</dbReference>
<sequence length="440" mass="49479">MSNIIAIVGRPNVGKSTLFNRLIEQKKAIMDNLSGVTRDRHYGYGQWCGKYFTVIDTGGYVHGSDDVFEGAIREQVELAMEEANVLLFVVDCVTGLTDLDKEFARVLRKSKKPVLLVANKADTNEKAMNASEFYELGLGDPYPIAAESGSGTGDMLDDMVATFKDEGIENPEAGVPRVAILGRPNAGKSSFLNALLGKERSIVTDLAGTTRDAIQNRYTLYGKDFIITDTAGIRRKARIDDNIEYYSVLRSIKALEESDVVIILIDATTIDPLTGLEAQDMNIISMADKAKKGIVLMVNKWDLVAKDTHTAVKLEKAIRDRLAPINYMPIIFASVLEKKRIFQVVEKMLEVYENRSQKISTSKLNDVMLNVIEAYPPPAWKGKFIKIKYCTQVSTPYPTFIFFCNLPQYIKESYERYLENQMRKHFQLDGTPISVFFRKK</sequence>
<evidence type="ECO:0000256" key="1">
    <source>
        <dbReference type="ARBA" id="ARBA00008279"/>
    </source>
</evidence>
<evidence type="ECO:0000313" key="13">
    <source>
        <dbReference type="Proteomes" id="UP000282832"/>
    </source>
</evidence>
<organism evidence="12 13">
    <name type="scientific">Sandaracinomonas limnophila</name>
    <dbReference type="NCBI Taxonomy" id="1862386"/>
    <lineage>
        <taxon>Bacteria</taxon>
        <taxon>Pseudomonadati</taxon>
        <taxon>Bacteroidota</taxon>
        <taxon>Cytophagia</taxon>
        <taxon>Cytophagales</taxon>
        <taxon>Flectobacillaceae</taxon>
        <taxon>Sandaracinomonas</taxon>
    </lineage>
</organism>
<comment type="subunit">
    <text evidence="8">Associates with the 50S ribosomal subunit.</text>
</comment>
<dbReference type="InterPro" id="IPR027417">
    <property type="entry name" value="P-loop_NTPase"/>
</dbReference>
<dbReference type="SMART" id="SM00382">
    <property type="entry name" value="AAA"/>
    <property type="match status" value="2"/>
</dbReference>
<dbReference type="HAMAP" id="MF_00195">
    <property type="entry name" value="GTPase_Der"/>
    <property type="match status" value="1"/>
</dbReference>
<dbReference type="InterPro" id="IPR032859">
    <property type="entry name" value="KH_dom-like"/>
</dbReference>
<dbReference type="RefSeq" id="WP_127804363.1">
    <property type="nucleotide sequence ID" value="NZ_SACY01000003.1"/>
</dbReference>
<reference evidence="12 13" key="1">
    <citation type="submission" date="2019-01" db="EMBL/GenBank/DDBJ databases">
        <authorList>
            <person name="Chen W.-M."/>
        </authorList>
    </citation>
    <scope>NUCLEOTIDE SEQUENCE [LARGE SCALE GENOMIC DNA]</scope>
    <source>
        <strain evidence="12 13">FSY-15</strain>
    </source>
</reference>
<dbReference type="Gene3D" id="3.30.300.20">
    <property type="match status" value="1"/>
</dbReference>
<proteinExistence type="inferred from homology"/>
<feature type="binding site" evidence="8">
    <location>
        <begin position="182"/>
        <end position="189"/>
    </location>
    <ligand>
        <name>GTP</name>
        <dbReference type="ChEBI" id="CHEBI:37565"/>
        <label>2</label>
    </ligand>
</feature>
<dbReference type="CDD" id="cd01894">
    <property type="entry name" value="EngA1"/>
    <property type="match status" value="1"/>
</dbReference>
<feature type="binding site" evidence="8">
    <location>
        <begin position="229"/>
        <end position="233"/>
    </location>
    <ligand>
        <name>GTP</name>
        <dbReference type="ChEBI" id="CHEBI:37565"/>
        <label>2</label>
    </ligand>
</feature>